<evidence type="ECO:0000313" key="5">
    <source>
        <dbReference type="Ensembl" id="ENSPKIP00000005821.1"/>
    </source>
</evidence>
<evidence type="ECO:0000256" key="1">
    <source>
        <dbReference type="ARBA" id="ARBA00004613"/>
    </source>
</evidence>
<accession>A0A3B3QK76</accession>
<evidence type="ECO:0000256" key="2">
    <source>
        <dbReference type="ARBA" id="ARBA00022525"/>
    </source>
</evidence>
<feature type="region of interest" description="Disordered" evidence="4">
    <location>
        <begin position="197"/>
        <end position="219"/>
    </location>
</feature>
<keyword evidence="2" id="KW-0964">Secreted</keyword>
<dbReference type="PANTHER" id="PTHR14186">
    <property type="entry name" value="INSULIN-LIKE GROWTH FACTOR BINDING PROTEIN-RELATED"/>
    <property type="match status" value="1"/>
</dbReference>
<dbReference type="Ensembl" id="ENSPKIT00000029834.1">
    <property type="protein sequence ID" value="ENSPKIP00000005821.1"/>
    <property type="gene ID" value="ENSPKIG00000022349.1"/>
</dbReference>
<dbReference type="PANTHER" id="PTHR14186:SF26">
    <property type="entry name" value="KAZAL TYPE SERINE PEPTIDASE INHIBITOR DOMAIN 1"/>
    <property type="match status" value="1"/>
</dbReference>
<dbReference type="SUPFAM" id="SSF48726">
    <property type="entry name" value="Immunoglobulin"/>
    <property type="match status" value="1"/>
</dbReference>
<evidence type="ECO:0000256" key="4">
    <source>
        <dbReference type="SAM" id="MobiDB-lite"/>
    </source>
</evidence>
<reference evidence="5" key="1">
    <citation type="submission" date="2025-08" db="UniProtKB">
        <authorList>
            <consortium name="Ensembl"/>
        </authorList>
    </citation>
    <scope>IDENTIFICATION</scope>
</reference>
<dbReference type="Gene3D" id="2.60.40.10">
    <property type="entry name" value="Immunoglobulins"/>
    <property type="match status" value="1"/>
</dbReference>
<reference evidence="5" key="2">
    <citation type="submission" date="2025-09" db="UniProtKB">
        <authorList>
            <consortium name="Ensembl"/>
        </authorList>
    </citation>
    <scope>IDENTIFICATION</scope>
</reference>
<name>A0A3B3QK76_9TELE</name>
<dbReference type="InterPro" id="IPR011390">
    <property type="entry name" value="IGFBP_rP_mac25"/>
</dbReference>
<dbReference type="Proteomes" id="UP000261540">
    <property type="component" value="Unplaced"/>
</dbReference>
<dbReference type="GO" id="GO:0005520">
    <property type="term" value="F:insulin-like growth factor binding"/>
    <property type="evidence" value="ECO:0007669"/>
    <property type="project" value="InterPro"/>
</dbReference>
<dbReference type="AlphaFoldDB" id="A0A3B3QK76"/>
<protein>
    <recommendedName>
        <fullName evidence="7">Ig-like domain-containing protein</fullName>
    </recommendedName>
</protein>
<sequence>MVVHLDLSKLSKKQDLRALYKAAKSNFQQKEGVGRLTSQGGESSVGMRGVPAGTATHPAGLIPNSCRCCLRCSNTQEIYGRGGEGLRCRRLGHGGHQREEPEAMCVCRASGSACGSGGCSHPNLCELRKAATIVHFTACTPFSPTHLPLRDLKNYTGNDIIFSCKVSAFPLPHLSWRKKGIILLSWPDSPFRAPRHVGDHRGTQCPHGSRSRVSCTSRNELGETSASASMVMRSFHQQPPG</sequence>
<evidence type="ECO:0000313" key="6">
    <source>
        <dbReference type="Proteomes" id="UP000261540"/>
    </source>
</evidence>
<proteinExistence type="predicted"/>
<dbReference type="GO" id="GO:0001558">
    <property type="term" value="P:regulation of cell growth"/>
    <property type="evidence" value="ECO:0007669"/>
    <property type="project" value="InterPro"/>
</dbReference>
<keyword evidence="6" id="KW-1185">Reference proteome</keyword>
<dbReference type="GO" id="GO:0009966">
    <property type="term" value="P:regulation of signal transduction"/>
    <property type="evidence" value="ECO:0007669"/>
    <property type="project" value="TreeGrafter"/>
</dbReference>
<comment type="subcellular location">
    <subcellularLocation>
        <location evidence="1">Secreted</location>
    </subcellularLocation>
</comment>
<dbReference type="InterPro" id="IPR036179">
    <property type="entry name" value="Ig-like_dom_sf"/>
</dbReference>
<dbReference type="InterPro" id="IPR013783">
    <property type="entry name" value="Ig-like_fold"/>
</dbReference>
<evidence type="ECO:0008006" key="7">
    <source>
        <dbReference type="Google" id="ProtNLM"/>
    </source>
</evidence>
<keyword evidence="3" id="KW-0732">Signal</keyword>
<evidence type="ECO:0000256" key="3">
    <source>
        <dbReference type="ARBA" id="ARBA00022729"/>
    </source>
</evidence>
<dbReference type="GO" id="GO:0005615">
    <property type="term" value="C:extracellular space"/>
    <property type="evidence" value="ECO:0007669"/>
    <property type="project" value="TreeGrafter"/>
</dbReference>
<organism evidence="5 6">
    <name type="scientific">Paramormyrops kingsleyae</name>
    <dbReference type="NCBI Taxonomy" id="1676925"/>
    <lineage>
        <taxon>Eukaryota</taxon>
        <taxon>Metazoa</taxon>
        <taxon>Chordata</taxon>
        <taxon>Craniata</taxon>
        <taxon>Vertebrata</taxon>
        <taxon>Euteleostomi</taxon>
        <taxon>Actinopterygii</taxon>
        <taxon>Neopterygii</taxon>
        <taxon>Teleostei</taxon>
        <taxon>Osteoglossocephala</taxon>
        <taxon>Osteoglossomorpha</taxon>
        <taxon>Osteoglossiformes</taxon>
        <taxon>Mormyridae</taxon>
        <taxon>Paramormyrops</taxon>
    </lineage>
</organism>